<dbReference type="Pfam" id="PF10049">
    <property type="entry name" value="DUF2283"/>
    <property type="match status" value="1"/>
</dbReference>
<accession>A0A8J3GK91</accession>
<dbReference type="AlphaFoldDB" id="A0A8J3GK91"/>
<evidence type="ECO:0000313" key="2">
    <source>
        <dbReference type="Proteomes" id="UP000630142"/>
    </source>
</evidence>
<dbReference type="Proteomes" id="UP000630142">
    <property type="component" value="Unassembled WGS sequence"/>
</dbReference>
<dbReference type="PANTHER" id="PTHR37029:SF1">
    <property type="entry name" value="SSR1768 PROTEIN"/>
    <property type="match status" value="1"/>
</dbReference>
<dbReference type="RefSeq" id="WP_189502819.1">
    <property type="nucleotide sequence ID" value="NZ_BMZQ01000001.1"/>
</dbReference>
<evidence type="ECO:0000313" key="1">
    <source>
        <dbReference type="EMBL" id="GHD11614.1"/>
    </source>
</evidence>
<dbReference type="PANTHER" id="PTHR37029">
    <property type="entry name" value="SSR1768 PROTEIN"/>
    <property type="match status" value="1"/>
</dbReference>
<keyword evidence="2" id="KW-1185">Reference proteome</keyword>
<sequence>MTPALRYDADANAAYIRLSDAQILESEEVSAEIVLDYDAQGHIVGIEFLNATAQLSQELLAAA</sequence>
<dbReference type="InterPro" id="IPR019270">
    <property type="entry name" value="DUF2283"/>
</dbReference>
<reference evidence="1" key="2">
    <citation type="submission" date="2020-09" db="EMBL/GenBank/DDBJ databases">
        <authorList>
            <person name="Sun Q."/>
            <person name="Kim S."/>
        </authorList>
    </citation>
    <scope>NUCLEOTIDE SEQUENCE</scope>
    <source>
        <strain evidence="1">KCTC 42249</strain>
    </source>
</reference>
<comment type="caution">
    <text evidence="1">The sequence shown here is derived from an EMBL/GenBank/DDBJ whole genome shotgun (WGS) entry which is preliminary data.</text>
</comment>
<gene>
    <name evidence="1" type="ORF">GCM10016234_14980</name>
</gene>
<dbReference type="EMBL" id="BMZQ01000001">
    <property type="protein sequence ID" value="GHD11614.1"/>
    <property type="molecule type" value="Genomic_DNA"/>
</dbReference>
<name>A0A8J3GK91_9HYPH</name>
<organism evidence="1 2">
    <name type="scientific">Tianweitania populi</name>
    <dbReference type="NCBI Taxonomy" id="1607949"/>
    <lineage>
        <taxon>Bacteria</taxon>
        <taxon>Pseudomonadati</taxon>
        <taxon>Pseudomonadota</taxon>
        <taxon>Alphaproteobacteria</taxon>
        <taxon>Hyphomicrobiales</taxon>
        <taxon>Phyllobacteriaceae</taxon>
        <taxon>Tianweitania</taxon>
    </lineage>
</organism>
<proteinExistence type="predicted"/>
<reference evidence="1" key="1">
    <citation type="journal article" date="2014" name="Int. J. Syst. Evol. Microbiol.">
        <title>Complete genome sequence of Corynebacterium casei LMG S-19264T (=DSM 44701T), isolated from a smear-ripened cheese.</title>
        <authorList>
            <consortium name="US DOE Joint Genome Institute (JGI-PGF)"/>
            <person name="Walter F."/>
            <person name="Albersmeier A."/>
            <person name="Kalinowski J."/>
            <person name="Ruckert C."/>
        </authorList>
    </citation>
    <scope>NUCLEOTIDE SEQUENCE</scope>
    <source>
        <strain evidence="1">KCTC 42249</strain>
    </source>
</reference>
<evidence type="ECO:0008006" key="3">
    <source>
        <dbReference type="Google" id="ProtNLM"/>
    </source>
</evidence>
<protein>
    <recommendedName>
        <fullName evidence="3">DUF2283 domain-containing protein</fullName>
    </recommendedName>
</protein>